<organism evidence="1">
    <name type="scientific">Cucumis melo</name>
    <name type="common">Muskmelon</name>
    <dbReference type="NCBI Taxonomy" id="3656"/>
    <lineage>
        <taxon>Eukaryota</taxon>
        <taxon>Viridiplantae</taxon>
        <taxon>Streptophyta</taxon>
        <taxon>Embryophyta</taxon>
        <taxon>Tracheophyta</taxon>
        <taxon>Spermatophyta</taxon>
        <taxon>Magnoliopsida</taxon>
        <taxon>eudicotyledons</taxon>
        <taxon>Gunneridae</taxon>
        <taxon>Pentapetalae</taxon>
        <taxon>rosids</taxon>
        <taxon>fabids</taxon>
        <taxon>Cucurbitales</taxon>
        <taxon>Cucurbitaceae</taxon>
        <taxon>Benincaseae</taxon>
        <taxon>Cucumis</taxon>
    </lineage>
</organism>
<evidence type="ECO:0000313" key="1">
    <source>
        <dbReference type="EnsemblPlants" id="MELO3C003117.2.1"/>
    </source>
</evidence>
<reference evidence="1" key="1">
    <citation type="submission" date="2023-03" db="UniProtKB">
        <authorList>
            <consortium name="EnsemblPlants"/>
        </authorList>
    </citation>
    <scope>IDENTIFICATION</scope>
</reference>
<name>A0A9I9CG53_CUCME</name>
<dbReference type="AlphaFoldDB" id="A0A9I9CG53"/>
<accession>A0A9I9CG53</accession>
<sequence>MVIGGWLAMVPELVVGSSSVESPKVVVRDWSGMITRGGVRRLVDERFKTLKQIP</sequence>
<protein>
    <submittedName>
        <fullName evidence="1">Uncharacterized protein</fullName>
    </submittedName>
</protein>
<dbReference type="Gramene" id="MELO3C003117.2.1">
    <property type="protein sequence ID" value="MELO3C003117.2.1"/>
    <property type="gene ID" value="MELO3C003117.2"/>
</dbReference>
<proteinExistence type="predicted"/>
<dbReference type="EnsemblPlants" id="MELO3C003117.2.1">
    <property type="protein sequence ID" value="MELO3C003117.2.1"/>
    <property type="gene ID" value="MELO3C003117.2"/>
</dbReference>